<sequence>MASSALASHGKSSGKTRRRVKFNRDTIFNDSDHIALTITRHSFIYDKGYTQYFIKLLCRGVEWTLHKRYRDFYNLHHELIKENQNYNIDLPKLPEKRWFERQRWINRADEKYGWIRRIQLQDYLRAIVKIRVLRNESLSFWKFICMPKRAMIAPSAADEERERENSRSMSMDSRQGSAKPSSNAAVGGLTPQEFKTLRGKLPGAASSAHSTAPGLEPEAAVETDILLDPEADVETEGYNLEEDLEKFNESTELAAREAVLRGLYGSKSPVADVDNIGKPDPNLASPGALKLSKVFDDDGEEMTQAPEGGSADLSYIAVNNAALNNRLTSKDAFASPSTARTPITQVNKMWSGTEIAAALDAINAEEFDTALHFSGPSVSESPTLSIASTSSSVQAPRGEKHGSFSDGRKTLNGSKGHQALSAHAIPPPNGANLNPPVPPAGTEDKKRRGSQTKTSK</sequence>
<dbReference type="AlphaFoldDB" id="A0A7S3HR13"/>
<feature type="compositionally biased region" description="Polar residues" evidence="1">
    <location>
        <begin position="175"/>
        <end position="184"/>
    </location>
</feature>
<dbReference type="CDD" id="cd06093">
    <property type="entry name" value="PX_domain"/>
    <property type="match status" value="1"/>
</dbReference>
<dbReference type="PANTHER" id="PTHR22775">
    <property type="entry name" value="SORTING NEXIN"/>
    <property type="match status" value="1"/>
</dbReference>
<feature type="compositionally biased region" description="Basic residues" evidence="1">
    <location>
        <begin position="447"/>
        <end position="456"/>
    </location>
</feature>
<evidence type="ECO:0000256" key="1">
    <source>
        <dbReference type="SAM" id="MobiDB-lite"/>
    </source>
</evidence>
<dbReference type="SUPFAM" id="SSF64268">
    <property type="entry name" value="PX domain"/>
    <property type="match status" value="1"/>
</dbReference>
<organism evidence="3">
    <name type="scientific">Spumella elongata</name>
    <dbReference type="NCBI Taxonomy" id="89044"/>
    <lineage>
        <taxon>Eukaryota</taxon>
        <taxon>Sar</taxon>
        <taxon>Stramenopiles</taxon>
        <taxon>Ochrophyta</taxon>
        <taxon>Chrysophyceae</taxon>
        <taxon>Chromulinales</taxon>
        <taxon>Chromulinaceae</taxon>
        <taxon>Spumella</taxon>
    </lineage>
</organism>
<dbReference type="PROSITE" id="PS50195">
    <property type="entry name" value="PX"/>
    <property type="match status" value="1"/>
</dbReference>
<dbReference type="EMBL" id="HBIC01060173">
    <property type="protein sequence ID" value="CAE0302020.1"/>
    <property type="molecule type" value="Transcribed_RNA"/>
</dbReference>
<dbReference type="InterPro" id="IPR036871">
    <property type="entry name" value="PX_dom_sf"/>
</dbReference>
<accession>A0A7S3HR13</accession>
<name>A0A7S3HR13_9STRA</name>
<feature type="compositionally biased region" description="Low complexity" evidence="1">
    <location>
        <begin position="379"/>
        <end position="392"/>
    </location>
</feature>
<feature type="domain" description="PX" evidence="2">
    <location>
        <begin position="30"/>
        <end position="150"/>
    </location>
</feature>
<dbReference type="SMART" id="SM00312">
    <property type="entry name" value="PX"/>
    <property type="match status" value="1"/>
</dbReference>
<evidence type="ECO:0000313" key="3">
    <source>
        <dbReference type="EMBL" id="CAE0302020.1"/>
    </source>
</evidence>
<evidence type="ECO:0000259" key="2">
    <source>
        <dbReference type="PROSITE" id="PS50195"/>
    </source>
</evidence>
<reference evidence="3" key="1">
    <citation type="submission" date="2021-01" db="EMBL/GenBank/DDBJ databases">
        <authorList>
            <person name="Corre E."/>
            <person name="Pelletier E."/>
            <person name="Niang G."/>
            <person name="Scheremetjew M."/>
            <person name="Finn R."/>
            <person name="Kale V."/>
            <person name="Holt S."/>
            <person name="Cochrane G."/>
            <person name="Meng A."/>
            <person name="Brown T."/>
            <person name="Cohen L."/>
        </authorList>
    </citation>
    <scope>NUCLEOTIDE SEQUENCE</scope>
    <source>
        <strain evidence="3">CCAP 955/1</strain>
    </source>
</reference>
<feature type="compositionally biased region" description="Pro residues" evidence="1">
    <location>
        <begin position="425"/>
        <end position="439"/>
    </location>
</feature>
<feature type="compositionally biased region" description="Basic and acidic residues" evidence="1">
    <location>
        <begin position="397"/>
        <end position="409"/>
    </location>
</feature>
<dbReference type="Pfam" id="PF00787">
    <property type="entry name" value="PX"/>
    <property type="match status" value="1"/>
</dbReference>
<gene>
    <name evidence="3" type="ORF">SELO1098_LOCUS30876</name>
</gene>
<dbReference type="Gene3D" id="3.30.1520.10">
    <property type="entry name" value="Phox-like domain"/>
    <property type="match status" value="1"/>
</dbReference>
<feature type="region of interest" description="Disordered" evidence="1">
    <location>
        <begin position="154"/>
        <end position="189"/>
    </location>
</feature>
<protein>
    <recommendedName>
        <fullName evidence="2">PX domain-containing protein</fullName>
    </recommendedName>
</protein>
<proteinExistence type="predicted"/>
<dbReference type="GO" id="GO:0035091">
    <property type="term" value="F:phosphatidylinositol binding"/>
    <property type="evidence" value="ECO:0007669"/>
    <property type="project" value="InterPro"/>
</dbReference>
<feature type="region of interest" description="Disordered" evidence="1">
    <location>
        <begin position="375"/>
        <end position="456"/>
    </location>
</feature>
<dbReference type="PANTHER" id="PTHR22775:SF3">
    <property type="entry name" value="SORTING NEXIN-13"/>
    <property type="match status" value="1"/>
</dbReference>
<dbReference type="InterPro" id="IPR001683">
    <property type="entry name" value="PX_dom"/>
</dbReference>